<feature type="domain" description="YtkA-like" evidence="1">
    <location>
        <begin position="41"/>
        <end position="124"/>
    </location>
</feature>
<gene>
    <name evidence="2" type="ORF">SAMN04488542_103121</name>
</gene>
<dbReference type="Proteomes" id="UP000198972">
    <property type="component" value="Unassembled WGS sequence"/>
</dbReference>
<evidence type="ECO:0000259" key="1">
    <source>
        <dbReference type="Pfam" id="PF13115"/>
    </source>
</evidence>
<keyword evidence="3" id="KW-1185">Reference proteome</keyword>
<organism evidence="2 3">
    <name type="scientific">Fontibacillus panacisegetis</name>
    <dbReference type="NCBI Taxonomy" id="670482"/>
    <lineage>
        <taxon>Bacteria</taxon>
        <taxon>Bacillati</taxon>
        <taxon>Bacillota</taxon>
        <taxon>Bacilli</taxon>
        <taxon>Bacillales</taxon>
        <taxon>Paenibacillaceae</taxon>
        <taxon>Fontibacillus</taxon>
    </lineage>
</organism>
<sequence length="141" mass="15554">MKIRRWFTVSLVIILVFIVNGCGKSSNTSGHSAHNGGDTVPQPIEVHLQVNPIEAKAGETVKFEAKVTHQGDNVDDAKEVMFEFWKDGEAEDKHQKVTVDSSGDGVYVLEQAFEEAGTYHVISHVTAKDQHSMPSTEFTVK</sequence>
<dbReference type="EMBL" id="FNBG01000003">
    <property type="protein sequence ID" value="SDE89335.1"/>
    <property type="molecule type" value="Genomic_DNA"/>
</dbReference>
<proteinExistence type="predicted"/>
<evidence type="ECO:0000313" key="3">
    <source>
        <dbReference type="Proteomes" id="UP000198972"/>
    </source>
</evidence>
<dbReference type="AlphaFoldDB" id="A0A1G7GMF1"/>
<dbReference type="Pfam" id="PF13115">
    <property type="entry name" value="YtkA"/>
    <property type="match status" value="1"/>
</dbReference>
<protein>
    <submittedName>
        <fullName evidence="2">YtkA-like</fullName>
    </submittedName>
</protein>
<dbReference type="InterPro" id="IPR032693">
    <property type="entry name" value="YtkA-like_dom"/>
</dbReference>
<dbReference type="RefSeq" id="WP_245742269.1">
    <property type="nucleotide sequence ID" value="NZ_FNBG01000003.1"/>
</dbReference>
<dbReference type="STRING" id="670482.SAMN04488542_103121"/>
<evidence type="ECO:0000313" key="2">
    <source>
        <dbReference type="EMBL" id="SDE89335.1"/>
    </source>
</evidence>
<name>A0A1G7GMF1_9BACL</name>
<reference evidence="2 3" key="1">
    <citation type="submission" date="2016-10" db="EMBL/GenBank/DDBJ databases">
        <authorList>
            <person name="de Groot N.N."/>
        </authorList>
    </citation>
    <scope>NUCLEOTIDE SEQUENCE [LARGE SCALE GENOMIC DNA]</scope>
    <source>
        <strain evidence="2 3">DSM 28129</strain>
    </source>
</reference>
<accession>A0A1G7GMF1</accession>